<dbReference type="RefSeq" id="XP_018013081.1">
    <property type="nucleotide sequence ID" value="XM_018157592.2"/>
</dbReference>
<organism evidence="3 4">
    <name type="scientific">Hyalella azteca</name>
    <name type="common">Amphipod</name>
    <dbReference type="NCBI Taxonomy" id="294128"/>
    <lineage>
        <taxon>Eukaryota</taxon>
        <taxon>Metazoa</taxon>
        <taxon>Ecdysozoa</taxon>
        <taxon>Arthropoda</taxon>
        <taxon>Crustacea</taxon>
        <taxon>Multicrustacea</taxon>
        <taxon>Malacostraca</taxon>
        <taxon>Eumalacostraca</taxon>
        <taxon>Peracarida</taxon>
        <taxon>Amphipoda</taxon>
        <taxon>Senticaudata</taxon>
        <taxon>Talitrida</taxon>
        <taxon>Talitroidea</taxon>
        <taxon>Hyalellidae</taxon>
        <taxon>Hyalella</taxon>
    </lineage>
</organism>
<sequence>MGELLNVLITRADLRSPPVDIIETSTNEVTECTVRIPQRISDPCFDDECRVSKRGIRLLQRAVNRANRCGNPAAAADMAFTWRDARRNYVDLLRYKRESFLCQRVGAQRSDPRALLRSLDKLMGRGHTEALGDVSVMEFEAVKFLLCEQRRPMLRRQHLPVPVRLRAPMSSHRLTFGPCNVQTPIAVSISVGISVSISVGISVGISVSVLLPGLSASLEHLHMEISRDLYISTGEHLYVPTHHVLRVMSSRDSASLNHLCLCNDSTTSHYATTCITSTFTPGLAFRFLLDRHIEPVTGPCNATCTLQPVTYNLQPAAYSLQQMPQLQQIIKQLQQIIQQQQQQQQQLQQQQQQLDQIQQLQQQKQQQAQQQTQQQQQQQQQIQQIEQQLKQHWELRQLQQQQEQQELQQQQIKQLKQELQQQELQQLQQTQQQQIQQIEQQLKQHWKQHEIQLIVQEIKQEWKLLELEGQLKLQQQQIRQLKQELQQQEWRQLQQLEQVKRELADRHDQPDPSPQSMIGSVNSAAVGPHSGEPFPASSGLTTLNNPGISQQQQQQCVRPTGSDVVKPMNAGGAPIGLLGGAAGPIMVPSSPLQQQKVYNSSSITVTLPANLSSSLQCNTNLSLNLASSVHSSLGNIPSCSLMGPSCTSIFPGGACTMAPTVNNSFRQQLAPPPYTSTAMNVPNIPISASLKVALCSGGDISNTSLSHISQAPNIVASSSPAFTDSNNLSLQSSSPCTSTMTSSSSVLATTSGSATLPNEKTEVMNFIKQEPMDMDARKEPSSPEGADVEVKMEIKTRVKDEPTSPESDFNSKNVDGL</sequence>
<gene>
    <name evidence="4" type="primary">LOC108670140</name>
</gene>
<proteinExistence type="predicted"/>
<evidence type="ECO:0000256" key="1">
    <source>
        <dbReference type="SAM" id="Coils"/>
    </source>
</evidence>
<dbReference type="KEGG" id="hazt:108670140"/>
<keyword evidence="1" id="KW-0175">Coiled coil</keyword>
<feature type="compositionally biased region" description="Basic and acidic residues" evidence="2">
    <location>
        <begin position="788"/>
        <end position="802"/>
    </location>
</feature>
<feature type="compositionally biased region" description="Polar residues" evidence="2">
    <location>
        <begin position="538"/>
        <end position="549"/>
    </location>
</feature>
<feature type="region of interest" description="Disordered" evidence="2">
    <location>
        <begin position="502"/>
        <end position="555"/>
    </location>
</feature>
<feature type="region of interest" description="Disordered" evidence="2">
    <location>
        <begin position="733"/>
        <end position="756"/>
    </location>
</feature>
<feature type="compositionally biased region" description="Basic and acidic residues" evidence="2">
    <location>
        <begin position="771"/>
        <end position="781"/>
    </location>
</feature>
<dbReference type="AlphaFoldDB" id="A0A8B7NI95"/>
<feature type="coiled-coil region" evidence="1">
    <location>
        <begin position="323"/>
        <end position="502"/>
    </location>
</feature>
<evidence type="ECO:0000313" key="4">
    <source>
        <dbReference type="RefSeq" id="XP_018013081.1"/>
    </source>
</evidence>
<feature type="compositionally biased region" description="Low complexity" evidence="2">
    <location>
        <begin position="733"/>
        <end position="755"/>
    </location>
</feature>
<dbReference type="PANTHER" id="PTHR34491:SF168">
    <property type="entry name" value="COMBOVER, ISOFORM A"/>
    <property type="match status" value="1"/>
</dbReference>
<dbReference type="PANTHER" id="PTHR34491">
    <property type="entry name" value="A-TYPE INCLUSION PROTEIN, PUTATIVE-RELATED"/>
    <property type="match status" value="1"/>
</dbReference>
<evidence type="ECO:0000256" key="2">
    <source>
        <dbReference type="SAM" id="MobiDB-lite"/>
    </source>
</evidence>
<accession>A0A8B7NI95</accession>
<name>A0A8B7NI95_HYAAZ</name>
<feature type="region of interest" description="Disordered" evidence="2">
    <location>
        <begin position="771"/>
        <end position="817"/>
    </location>
</feature>
<reference evidence="4" key="1">
    <citation type="submission" date="2025-08" db="UniProtKB">
        <authorList>
            <consortium name="RefSeq"/>
        </authorList>
    </citation>
    <scope>IDENTIFICATION</scope>
    <source>
        <tissue evidence="4">Whole organism</tissue>
    </source>
</reference>
<feature type="compositionally biased region" description="Polar residues" evidence="2">
    <location>
        <begin position="804"/>
        <end position="817"/>
    </location>
</feature>
<protein>
    <submittedName>
        <fullName evidence="4">Polyhomeotic-proximal chromatin protein-like</fullName>
    </submittedName>
</protein>
<feature type="compositionally biased region" description="Polar residues" evidence="2">
    <location>
        <begin position="514"/>
        <end position="523"/>
    </location>
</feature>
<dbReference type="Proteomes" id="UP000694843">
    <property type="component" value="Unplaced"/>
</dbReference>
<keyword evidence="3" id="KW-1185">Reference proteome</keyword>
<evidence type="ECO:0000313" key="3">
    <source>
        <dbReference type="Proteomes" id="UP000694843"/>
    </source>
</evidence>
<dbReference type="GeneID" id="108670140"/>